<feature type="region of interest" description="Disordered" evidence="3">
    <location>
        <begin position="182"/>
        <end position="222"/>
    </location>
</feature>
<dbReference type="Pfam" id="PF02182">
    <property type="entry name" value="SAD_SRA"/>
    <property type="match status" value="1"/>
</dbReference>
<feature type="region of interest" description="Disordered" evidence="3">
    <location>
        <begin position="21"/>
        <end position="43"/>
    </location>
</feature>
<feature type="region of interest" description="Disordered" evidence="3">
    <location>
        <begin position="571"/>
        <end position="599"/>
    </location>
</feature>
<feature type="compositionally biased region" description="Basic and acidic residues" evidence="3">
    <location>
        <begin position="571"/>
        <end position="589"/>
    </location>
</feature>
<feature type="domain" description="YDG" evidence="4">
    <location>
        <begin position="406"/>
        <end position="545"/>
    </location>
</feature>
<dbReference type="eggNOG" id="ENOG502SNPF">
    <property type="taxonomic scope" value="Eukaryota"/>
</dbReference>
<dbReference type="HOGENOM" id="CLU_428226_0_0_1"/>
<evidence type="ECO:0000259" key="4">
    <source>
        <dbReference type="PROSITE" id="PS51015"/>
    </source>
</evidence>
<reference evidence="6" key="1">
    <citation type="journal article" date="2012" name="MBio">
        <title>Comparative genome analysis of Trichophyton rubrum and related dermatophytes reveals candidate genes involved in infection.</title>
        <authorList>
            <person name="Martinez D.A."/>
            <person name="Oliver B.G."/>
            <person name="Graeser Y."/>
            <person name="Goldberg J.M."/>
            <person name="Li W."/>
            <person name="Martinez-Rossi N.M."/>
            <person name="Monod M."/>
            <person name="Shelest E."/>
            <person name="Barton R.C."/>
            <person name="Birch E."/>
            <person name="Brakhage A.A."/>
            <person name="Chen Z."/>
            <person name="Gurr S.J."/>
            <person name="Heiman D."/>
            <person name="Heitman J."/>
            <person name="Kosti I."/>
            <person name="Rossi A."/>
            <person name="Saif S."/>
            <person name="Samalova M."/>
            <person name="Saunders C.W."/>
            <person name="Shea T."/>
            <person name="Summerbell R.C."/>
            <person name="Xu J."/>
            <person name="Young S."/>
            <person name="Zeng Q."/>
            <person name="Birren B.W."/>
            <person name="Cuomo C.A."/>
            <person name="White T.C."/>
        </authorList>
    </citation>
    <scope>NUCLEOTIDE SEQUENCE [LARGE SCALE GENOMIC DNA]</scope>
    <source>
        <strain evidence="6">ATCC MYA-4605 / CBS 113480</strain>
    </source>
</reference>
<dbReference type="SMART" id="SM00466">
    <property type="entry name" value="SRA"/>
    <property type="match status" value="1"/>
</dbReference>
<dbReference type="PANTHER" id="PTHR14140">
    <property type="entry name" value="E3 UBIQUITIN-PROTEIN LIGASE UHRF-RELATED"/>
    <property type="match status" value="1"/>
</dbReference>
<dbReference type="GO" id="GO:0016567">
    <property type="term" value="P:protein ubiquitination"/>
    <property type="evidence" value="ECO:0007669"/>
    <property type="project" value="TreeGrafter"/>
</dbReference>
<keyword evidence="1 2" id="KW-0539">Nucleus</keyword>
<feature type="compositionally biased region" description="Low complexity" evidence="3">
    <location>
        <begin position="68"/>
        <end position="81"/>
    </location>
</feature>
<evidence type="ECO:0000256" key="2">
    <source>
        <dbReference type="PROSITE-ProRule" id="PRU00358"/>
    </source>
</evidence>
<sequence>MDLTRFHYMLQQRTQKALAERRARDARDSGLRHAQLDAPQPESSPRFQLMLNERIEKILTERKARAFSSSSSIASSSRGSSETIDSPSLHSSECAKSPLASGMSEAKGCNIKREEEDHIECVVASSSGPKPTLEQHQGQPQHQQQPEHPLEQTLEHQHVQILQLQPDPPLRGLEQPLSGQSILSGTKRSMDPATDDGMATPAGTQEPLAKRQKKSTPPREGSVCTCSISTKCEVAAANGVKDCRASSQPVIKKIPKAKDTGITRHEYISKRRRNEITRSNADILEILHLIKKIGTGNEPEKSIPRLRDRIHYLELYEIPEQSIESIKAKFTDPQNGLPAVIRNHNHIPWDIRLDCRAILQRMEKGDFNVDLSRGILTRRTYKENGRSGLSRTIDKGYPFRESAFVRGDNHLRNGQWFPWQICALRDGAHGDIEGGISGNKSIGAVSIVLSSPGGNHTYADIDLGDTVWYCGTRGKDGEVSANTALLLEAANKKSDIRVLRSSKLPKLNPYRPLEGIRYDGLYNICDYETLDPKTALHRFKLERVKGQTPIRYKGPEARPTAREVEELRKANEHIAKSKPAKELKGKQADATRATDQGAA</sequence>
<dbReference type="STRING" id="554155.C5FFR7"/>
<dbReference type="EMBL" id="DS995702">
    <property type="protein sequence ID" value="EEQ29602.1"/>
    <property type="molecule type" value="Genomic_DNA"/>
</dbReference>
<keyword evidence="6" id="KW-1185">Reference proteome</keyword>
<dbReference type="InterPro" id="IPR045134">
    <property type="entry name" value="UHRF1/2-like"/>
</dbReference>
<gene>
    <name evidence="5" type="ORF">MCYG_02421</name>
</gene>
<protein>
    <recommendedName>
        <fullName evidence="4">YDG domain-containing protein</fullName>
    </recommendedName>
</protein>
<dbReference type="PANTHER" id="PTHR14140:SF27">
    <property type="entry name" value="OS04G0289800 PROTEIN"/>
    <property type="match status" value="1"/>
</dbReference>
<feature type="compositionally biased region" description="Basic and acidic residues" evidence="3">
    <location>
        <begin position="21"/>
        <end position="35"/>
    </location>
</feature>
<dbReference type="OrthoDB" id="4173149at2759"/>
<evidence type="ECO:0000256" key="1">
    <source>
        <dbReference type="ARBA" id="ARBA00023242"/>
    </source>
</evidence>
<dbReference type="RefSeq" id="XP_002849487.1">
    <property type="nucleotide sequence ID" value="XM_002849441.1"/>
</dbReference>
<dbReference type="GO" id="GO:0061630">
    <property type="term" value="F:ubiquitin protein ligase activity"/>
    <property type="evidence" value="ECO:0007669"/>
    <property type="project" value="TreeGrafter"/>
</dbReference>
<dbReference type="Proteomes" id="UP000002035">
    <property type="component" value="Unassembled WGS sequence"/>
</dbReference>
<dbReference type="AlphaFoldDB" id="C5FFR7"/>
<feature type="compositionally biased region" description="Polar residues" evidence="3">
    <location>
        <begin position="82"/>
        <end position="91"/>
    </location>
</feature>
<proteinExistence type="predicted"/>
<evidence type="ECO:0000256" key="3">
    <source>
        <dbReference type="SAM" id="MobiDB-lite"/>
    </source>
</evidence>
<dbReference type="GO" id="GO:0044027">
    <property type="term" value="P:negative regulation of gene expression via chromosomal CpG island methylation"/>
    <property type="evidence" value="ECO:0007669"/>
    <property type="project" value="TreeGrafter"/>
</dbReference>
<feature type="region of interest" description="Disordered" evidence="3">
    <location>
        <begin position="125"/>
        <end position="149"/>
    </location>
</feature>
<evidence type="ECO:0000313" key="5">
    <source>
        <dbReference type="EMBL" id="EEQ29602.1"/>
    </source>
</evidence>
<dbReference type="GO" id="GO:0005634">
    <property type="term" value="C:nucleus"/>
    <property type="evidence" value="ECO:0007669"/>
    <property type="project" value="UniProtKB-SubCell"/>
</dbReference>
<dbReference type="InterPro" id="IPR036987">
    <property type="entry name" value="SRA-YDG_sf"/>
</dbReference>
<accession>C5FFR7</accession>
<feature type="compositionally biased region" description="Low complexity" evidence="3">
    <location>
        <begin position="134"/>
        <end position="147"/>
    </location>
</feature>
<dbReference type="InterPro" id="IPR015947">
    <property type="entry name" value="PUA-like_sf"/>
</dbReference>
<dbReference type="GeneID" id="9223346"/>
<dbReference type="VEuPathDB" id="FungiDB:MCYG_02421"/>
<feature type="region of interest" description="Disordered" evidence="3">
    <location>
        <begin position="63"/>
        <end position="102"/>
    </location>
</feature>
<dbReference type="SUPFAM" id="SSF88697">
    <property type="entry name" value="PUA domain-like"/>
    <property type="match status" value="1"/>
</dbReference>
<evidence type="ECO:0000313" key="6">
    <source>
        <dbReference type="Proteomes" id="UP000002035"/>
    </source>
</evidence>
<dbReference type="OMA" id="CSISTKC"/>
<comment type="subcellular location">
    <subcellularLocation>
        <location evidence="2">Nucleus</location>
    </subcellularLocation>
</comment>
<name>C5FFR7_ARTOC</name>
<dbReference type="Gene3D" id="2.30.280.10">
    <property type="entry name" value="SRA-YDG"/>
    <property type="match status" value="1"/>
</dbReference>
<organism evidence="5 6">
    <name type="scientific">Arthroderma otae (strain ATCC MYA-4605 / CBS 113480)</name>
    <name type="common">Microsporum canis</name>
    <dbReference type="NCBI Taxonomy" id="554155"/>
    <lineage>
        <taxon>Eukaryota</taxon>
        <taxon>Fungi</taxon>
        <taxon>Dikarya</taxon>
        <taxon>Ascomycota</taxon>
        <taxon>Pezizomycotina</taxon>
        <taxon>Eurotiomycetes</taxon>
        <taxon>Eurotiomycetidae</taxon>
        <taxon>Onygenales</taxon>
        <taxon>Arthrodermataceae</taxon>
        <taxon>Microsporum</taxon>
    </lineage>
</organism>
<dbReference type="PROSITE" id="PS51015">
    <property type="entry name" value="YDG"/>
    <property type="match status" value="1"/>
</dbReference>
<dbReference type="InterPro" id="IPR003105">
    <property type="entry name" value="SRA_YDG"/>
</dbReference>